<gene>
    <name evidence="3" type="ORF">DCHRY22_LOCUS11009</name>
</gene>
<comment type="caution">
    <text evidence="3">The sequence shown here is derived from an EMBL/GenBank/DDBJ whole genome shotgun (WGS) entry which is preliminary data.</text>
</comment>
<reference evidence="3" key="1">
    <citation type="submission" date="2021-09" db="EMBL/GenBank/DDBJ databases">
        <authorList>
            <person name="Martin H S."/>
        </authorList>
    </citation>
    <scope>NUCLEOTIDE SEQUENCE</scope>
</reference>
<evidence type="ECO:0000259" key="2">
    <source>
        <dbReference type="Pfam" id="PF25298"/>
    </source>
</evidence>
<protein>
    <submittedName>
        <fullName evidence="3">(African queen) hypothetical protein</fullName>
    </submittedName>
</protein>
<proteinExistence type="predicted"/>
<feature type="coiled-coil region" evidence="1">
    <location>
        <begin position="120"/>
        <end position="161"/>
    </location>
</feature>
<keyword evidence="4" id="KW-1185">Reference proteome</keyword>
<evidence type="ECO:0000256" key="1">
    <source>
        <dbReference type="SAM" id="Coils"/>
    </source>
</evidence>
<dbReference type="OrthoDB" id="5984028at2759"/>
<dbReference type="AlphaFoldDB" id="A0A8J2R0K0"/>
<feature type="domain" description="FP protein C-terminal" evidence="2">
    <location>
        <begin position="276"/>
        <end position="325"/>
    </location>
</feature>
<keyword evidence="1" id="KW-0175">Coiled coil</keyword>
<accession>A0A8J2R0K0</accession>
<organism evidence="3 4">
    <name type="scientific">Danaus chrysippus</name>
    <name type="common">African queen</name>
    <dbReference type="NCBI Taxonomy" id="151541"/>
    <lineage>
        <taxon>Eukaryota</taxon>
        <taxon>Metazoa</taxon>
        <taxon>Ecdysozoa</taxon>
        <taxon>Arthropoda</taxon>
        <taxon>Hexapoda</taxon>
        <taxon>Insecta</taxon>
        <taxon>Pterygota</taxon>
        <taxon>Neoptera</taxon>
        <taxon>Endopterygota</taxon>
        <taxon>Lepidoptera</taxon>
        <taxon>Glossata</taxon>
        <taxon>Ditrysia</taxon>
        <taxon>Papilionoidea</taxon>
        <taxon>Nymphalidae</taxon>
        <taxon>Danainae</taxon>
        <taxon>Danaini</taxon>
        <taxon>Danaina</taxon>
        <taxon>Danaus</taxon>
        <taxon>Anosia</taxon>
    </lineage>
</organism>
<dbReference type="InterPro" id="IPR057251">
    <property type="entry name" value="FP_C"/>
</dbReference>
<sequence>MTSENKQNWRCSVCRVKEQKAQEHLLNTPKIAPSKLSEHCQDVEGNVTFRSKSKVGDKLICDPNEGITIEKEIVSNNVMINIADIIKKEVTAAMKSSITELVSQQLVDIKEYVSGFQDSLSFFNAKYEEMKKELEEKSNMIRKLQVDNEKLTGTVTDLSNRLNTAEQYLRECNVEINNIPEHKSEILSTTLLQLAKTVECTLHDDDIMNITRVAKLDKENKKPRTVIAKLRSPRLRDNLLAAITKFNRGHPNDKLSSKHLGYAAPHGPIFVSEHLTPSTKSLHAAARKKAKEQSYTFTWVRNGRIFVRKNEHSQKIHIRNTKCLDLIS</sequence>
<dbReference type="Pfam" id="PF25298">
    <property type="entry name" value="Baculo_FP_2nd"/>
    <property type="match status" value="1"/>
</dbReference>
<evidence type="ECO:0000313" key="4">
    <source>
        <dbReference type="Proteomes" id="UP000789524"/>
    </source>
</evidence>
<name>A0A8J2R0K0_9NEOP</name>
<dbReference type="EMBL" id="CAKASE010000073">
    <property type="protein sequence ID" value="CAG9574807.1"/>
    <property type="molecule type" value="Genomic_DNA"/>
</dbReference>
<dbReference type="Proteomes" id="UP000789524">
    <property type="component" value="Unassembled WGS sequence"/>
</dbReference>
<evidence type="ECO:0000313" key="3">
    <source>
        <dbReference type="EMBL" id="CAG9574807.1"/>
    </source>
</evidence>